<feature type="transmembrane region" description="Helical" evidence="10">
    <location>
        <begin position="6"/>
        <end position="23"/>
    </location>
</feature>
<dbReference type="AlphaFoldDB" id="A0A1U7INZ7"/>
<keyword evidence="5" id="KW-1003">Cell membrane</keyword>
<dbReference type="PRINTS" id="PR00758">
    <property type="entry name" value="ARSENICPUMP"/>
</dbReference>
<dbReference type="PANTHER" id="PTHR43302:SF5">
    <property type="entry name" value="TRANSPORTER ARSB-RELATED"/>
    <property type="match status" value="1"/>
</dbReference>
<dbReference type="EMBL" id="MRCE01000006">
    <property type="protein sequence ID" value="OKH39003.1"/>
    <property type="molecule type" value="Genomic_DNA"/>
</dbReference>
<gene>
    <name evidence="12" type="ORF">NIES2119_07635</name>
</gene>
<sequence>MLIIKYIILALTYLGLGLGYLPALRMNRATIAMTGSAFMVALGVLNLSEAWRAIDPGTIIFLLGMMVVNSCLGASGFFQLALGFFTRFANTPLGILAAITFGSGILSALFLNDTTAILLTPLTITLCRTLAINPLPYLLALAGGTNLGSVATLSGNPQNILIGSLSKISYLEFASYLTPVALICLVIQIGWLYWLYPEVRSVKPFAVSPQIRYRLYKPLLVKSLVVTIGLLIAFVAGAPLAESAWVAATFLFITRRLKPQRILKAVDWDLLIMFAGLFVITKATQKLGILDDLTDLVQAPLSLLGVTVVLSNLISNVPAVLVLQSLISPDDTKAWLLLAAGSTLAGNLTLLGSVANLIVAELGSKQGYRLSFKEHFRFGLPLTLVTLAIAYFWIY</sequence>
<evidence type="ECO:0000256" key="1">
    <source>
        <dbReference type="ARBA" id="ARBA00004651"/>
    </source>
</evidence>
<keyword evidence="4" id="KW-0813">Transport</keyword>
<evidence type="ECO:0000313" key="13">
    <source>
        <dbReference type="Proteomes" id="UP000185860"/>
    </source>
</evidence>
<evidence type="ECO:0000259" key="11">
    <source>
        <dbReference type="Pfam" id="PF03600"/>
    </source>
</evidence>
<evidence type="ECO:0000256" key="2">
    <source>
        <dbReference type="ARBA" id="ARBA00006433"/>
    </source>
</evidence>
<comment type="similarity">
    <text evidence="2">Belongs to the ArsB family.</text>
</comment>
<dbReference type="Pfam" id="PF03600">
    <property type="entry name" value="CitMHS"/>
    <property type="match status" value="1"/>
</dbReference>
<dbReference type="PANTHER" id="PTHR43302">
    <property type="entry name" value="TRANSPORTER ARSB-RELATED"/>
    <property type="match status" value="1"/>
</dbReference>
<feature type="transmembrane region" description="Helical" evidence="10">
    <location>
        <begin position="30"/>
        <end position="47"/>
    </location>
</feature>
<reference evidence="12 13" key="1">
    <citation type="submission" date="2016-11" db="EMBL/GenBank/DDBJ databases">
        <title>Draft Genome Sequences of Nine Cyanobacterial Strains from Diverse Habitats.</title>
        <authorList>
            <person name="Zhu T."/>
            <person name="Hou S."/>
            <person name="Lu X."/>
            <person name="Hess W.R."/>
        </authorList>
    </citation>
    <scope>NUCLEOTIDE SEQUENCE [LARGE SCALE GENOMIC DNA]</scope>
    <source>
        <strain evidence="12 13">IAM M-71</strain>
    </source>
</reference>
<evidence type="ECO:0000313" key="12">
    <source>
        <dbReference type="EMBL" id="OKH39003.1"/>
    </source>
</evidence>
<accession>A0A1U7INZ7</accession>
<evidence type="ECO:0000256" key="8">
    <source>
        <dbReference type="ARBA" id="ARBA00022989"/>
    </source>
</evidence>
<protein>
    <submittedName>
        <fullName evidence="12">Anion transporter</fullName>
    </submittedName>
</protein>
<keyword evidence="7" id="KW-0059">Arsenical resistance</keyword>
<keyword evidence="9 10" id="KW-0472">Membrane</keyword>
<dbReference type="GO" id="GO:0005886">
    <property type="term" value="C:plasma membrane"/>
    <property type="evidence" value="ECO:0007669"/>
    <property type="project" value="UniProtKB-SubCell"/>
</dbReference>
<dbReference type="GO" id="GO:0046685">
    <property type="term" value="P:response to arsenic-containing substance"/>
    <property type="evidence" value="ECO:0007669"/>
    <property type="project" value="UniProtKB-KW"/>
</dbReference>
<proteinExistence type="inferred from homology"/>
<feature type="transmembrane region" description="Helical" evidence="10">
    <location>
        <begin position="335"/>
        <end position="358"/>
    </location>
</feature>
<feature type="transmembrane region" description="Helical" evidence="10">
    <location>
        <begin position="173"/>
        <end position="196"/>
    </location>
</feature>
<dbReference type="GO" id="GO:0015105">
    <property type="term" value="F:arsenite transmembrane transporter activity"/>
    <property type="evidence" value="ECO:0007669"/>
    <property type="project" value="InterPro"/>
</dbReference>
<evidence type="ECO:0000256" key="7">
    <source>
        <dbReference type="ARBA" id="ARBA00022849"/>
    </source>
</evidence>
<name>A0A1U7INZ7_9CYAN</name>
<feature type="transmembrane region" description="Helical" evidence="10">
    <location>
        <begin position="131"/>
        <end position="153"/>
    </location>
</feature>
<evidence type="ECO:0000256" key="10">
    <source>
        <dbReference type="SAM" id="Phobius"/>
    </source>
</evidence>
<evidence type="ECO:0000256" key="6">
    <source>
        <dbReference type="ARBA" id="ARBA00022692"/>
    </source>
</evidence>
<comment type="similarity">
    <text evidence="3">Belongs to the CitM (TC 2.A.11) transporter family.</text>
</comment>
<evidence type="ECO:0000256" key="5">
    <source>
        <dbReference type="ARBA" id="ARBA00022475"/>
    </source>
</evidence>
<organism evidence="12 13">
    <name type="scientific">[Phormidium ambiguum] IAM M-71</name>
    <dbReference type="NCBI Taxonomy" id="454136"/>
    <lineage>
        <taxon>Bacteria</taxon>
        <taxon>Bacillati</taxon>
        <taxon>Cyanobacteriota</taxon>
        <taxon>Cyanophyceae</taxon>
        <taxon>Oscillatoriophycideae</taxon>
        <taxon>Aerosakkonematales</taxon>
        <taxon>Aerosakkonemataceae</taxon>
        <taxon>Floridanema</taxon>
    </lineage>
</organism>
<dbReference type="RefSeq" id="WP_073592865.1">
    <property type="nucleotide sequence ID" value="NZ_MRCE01000006.1"/>
</dbReference>
<feature type="transmembrane region" description="Helical" evidence="10">
    <location>
        <begin position="301"/>
        <end position="323"/>
    </location>
</feature>
<feature type="transmembrane region" description="Helical" evidence="10">
    <location>
        <begin position="378"/>
        <end position="394"/>
    </location>
</feature>
<dbReference type="InterPro" id="IPR004680">
    <property type="entry name" value="Cit_transptr-like_dom"/>
</dbReference>
<dbReference type="CDD" id="cd01117">
    <property type="entry name" value="YbiR_permease"/>
    <property type="match status" value="1"/>
</dbReference>
<dbReference type="InterPro" id="IPR000802">
    <property type="entry name" value="Arsenical_pump_ArsB"/>
</dbReference>
<feature type="transmembrane region" description="Helical" evidence="10">
    <location>
        <begin position="59"/>
        <end position="81"/>
    </location>
</feature>
<keyword evidence="6 10" id="KW-0812">Transmembrane</keyword>
<feature type="transmembrane region" description="Helical" evidence="10">
    <location>
        <begin position="93"/>
        <end position="111"/>
    </location>
</feature>
<dbReference type="OrthoDB" id="9765532at2"/>
<evidence type="ECO:0000256" key="4">
    <source>
        <dbReference type="ARBA" id="ARBA00022448"/>
    </source>
</evidence>
<evidence type="ECO:0000256" key="3">
    <source>
        <dbReference type="ARBA" id="ARBA00009843"/>
    </source>
</evidence>
<feature type="transmembrane region" description="Helical" evidence="10">
    <location>
        <begin position="224"/>
        <end position="253"/>
    </location>
</feature>
<dbReference type="Proteomes" id="UP000185860">
    <property type="component" value="Unassembled WGS sequence"/>
</dbReference>
<dbReference type="STRING" id="454136.NIES2119_07635"/>
<evidence type="ECO:0000256" key="9">
    <source>
        <dbReference type="ARBA" id="ARBA00023136"/>
    </source>
</evidence>
<keyword evidence="8 10" id="KW-1133">Transmembrane helix</keyword>
<comment type="subcellular location">
    <subcellularLocation>
        <location evidence="1">Cell membrane</location>
        <topology evidence="1">Multi-pass membrane protein</topology>
    </subcellularLocation>
</comment>
<comment type="caution">
    <text evidence="12">The sequence shown here is derived from an EMBL/GenBank/DDBJ whole genome shotgun (WGS) entry which is preliminary data.</text>
</comment>
<feature type="domain" description="Citrate transporter-like" evidence="11">
    <location>
        <begin position="25"/>
        <end position="323"/>
    </location>
</feature>